<feature type="domain" description="HTH myb-type" evidence="7">
    <location>
        <begin position="310"/>
        <end position="364"/>
    </location>
</feature>
<evidence type="ECO:0000256" key="3">
    <source>
        <dbReference type="ARBA" id="ARBA00022833"/>
    </source>
</evidence>
<dbReference type="GO" id="GO:1990414">
    <property type="term" value="P:replication-born double-strand break repair via sister chromatid exchange"/>
    <property type="evidence" value="ECO:0007669"/>
    <property type="project" value="TreeGrafter"/>
</dbReference>
<evidence type="ECO:0000313" key="8">
    <source>
        <dbReference type="EMBL" id="GMI48797.1"/>
    </source>
</evidence>
<protein>
    <submittedName>
        <fullName evidence="8">Uncharacterized protein</fullName>
    </submittedName>
</protein>
<dbReference type="Gene3D" id="1.10.10.60">
    <property type="entry name" value="Homeodomain-like"/>
    <property type="match status" value="1"/>
</dbReference>
<feature type="region of interest" description="Disordered" evidence="4">
    <location>
        <begin position="725"/>
        <end position="763"/>
    </location>
</feature>
<dbReference type="PROSITE" id="PS50090">
    <property type="entry name" value="MYB_LIKE"/>
    <property type="match status" value="1"/>
</dbReference>
<dbReference type="InterPro" id="IPR017930">
    <property type="entry name" value="Myb_dom"/>
</dbReference>
<dbReference type="InterPro" id="IPR036390">
    <property type="entry name" value="WH_DNA-bd_sf"/>
</dbReference>
<dbReference type="GO" id="GO:0008270">
    <property type="term" value="F:zinc ion binding"/>
    <property type="evidence" value="ECO:0007669"/>
    <property type="project" value="UniProtKB-KW"/>
</dbReference>
<dbReference type="SUPFAM" id="SSF46785">
    <property type="entry name" value="Winged helix' DNA-binding domain"/>
    <property type="match status" value="1"/>
</dbReference>
<feature type="compositionally biased region" description="Acidic residues" evidence="4">
    <location>
        <begin position="727"/>
        <end position="759"/>
    </location>
</feature>
<reference evidence="9" key="1">
    <citation type="journal article" date="2023" name="Commun. Biol.">
        <title>Genome analysis of Parmales, the sister group of diatoms, reveals the evolutionary specialization of diatoms from phago-mixotrophs to photoautotrophs.</title>
        <authorList>
            <person name="Ban H."/>
            <person name="Sato S."/>
            <person name="Yoshikawa S."/>
            <person name="Yamada K."/>
            <person name="Nakamura Y."/>
            <person name="Ichinomiya M."/>
            <person name="Sato N."/>
            <person name="Blanc-Mathieu R."/>
            <person name="Endo H."/>
            <person name="Kuwata A."/>
            <person name="Ogata H."/>
        </authorList>
    </citation>
    <scope>NUCLEOTIDE SEQUENCE [LARGE SCALE GENOMIC DNA]</scope>
</reference>
<dbReference type="Proteomes" id="UP001165065">
    <property type="component" value="Unassembled WGS sequence"/>
</dbReference>
<accession>A0A9W7GRP8</accession>
<evidence type="ECO:0000259" key="5">
    <source>
        <dbReference type="PROSITE" id="PS50090"/>
    </source>
</evidence>
<feature type="domain" description="CW-type" evidence="6">
    <location>
        <begin position="661"/>
        <end position="714"/>
    </location>
</feature>
<evidence type="ECO:0000259" key="7">
    <source>
        <dbReference type="PROSITE" id="PS51294"/>
    </source>
</evidence>
<dbReference type="InterPro" id="IPR009057">
    <property type="entry name" value="Homeodomain-like_sf"/>
</dbReference>
<dbReference type="InterPro" id="IPR006909">
    <property type="entry name" value="Rad21/Rec8_C_eu"/>
</dbReference>
<feature type="domain" description="Myb-like" evidence="5">
    <location>
        <begin position="310"/>
        <end position="360"/>
    </location>
</feature>
<dbReference type="GO" id="GO:0008278">
    <property type="term" value="C:cohesin complex"/>
    <property type="evidence" value="ECO:0007669"/>
    <property type="project" value="InterPro"/>
</dbReference>
<sequence length="1221" mass="136678">MSPTHLRSSDRRLAVLKSSEILHPAPVLEGVFIKAPAPAESKSRPLTQADLGPTTWEKNKEIDLINEDYRTFRKAIQECKTIDTLAKKVTKEENERIKNSIATPATTPAAAVPSLNSSIFSELPPTQTPQDDDTLTNILMSTSKLCIERIAELKTLYTEFLARYGMSVEDFLKARGPSKPEEYEENGIASDARRLLKSLKVEREFEDQIQSAINSLEPAEEVTSLSDLGILSSQLKPHVPAGATSAARRPTSSSSSADVPNFFVTGDDDLCSKYPDLSACERPPLPRPWCKEDDDKLREACRQRWLNHLDTSVSKAEWSPAEDALLIQQQQTVGNKWSEIAKLLPGRRENSVRDRFKRILSGLGSKKGNRPRVRKVLQKEANRVRLMDEIKSLGLDTATSMSRGDSSFQTCNENATTQFEWLTNENEDMHCLNDLFYRTDKRPMSELSSQERLVYIEAHRALWTNILDRNKERVLAEEDFSIEFKAMLEERFGAALSSKVQKSLERAKVWKLPDNDETLVLYPLNSCICAFCTGAAGSSFCHLGDLVLRVFDRTLWVDGRGRVFSRGPYDQLKLRELAISNDKEGYASVRVVFSSNFCTLPYESRMRLATLQWAGVMCGFILSETCDHLEEVKSENGIAETQPVDKAENGARSAQSKADDVDENNNWVQCDSCQKWRLLPPHADMDSLPDTWYCELNIHDEKRNNCSAKEQTPEEATREHAEKMAYEQEDGTIDADETDEDETDEDETDEDDTDEDEVEEWHPHTRLVLGMLKNNMTTADDESLSFNNLSVGCSKRTAAGVFFELLRLKTWDFISIDQNEAYGDIVITPGVKFNDEAQPLADMNVANQKTTEVDADDVDKNNNRQQTNPAQINVANDSGTDGLEARRMSAGGSTEDGFNDDGFGNDNDMMLTGDMDESGANDVSMDVSGDIMGGRASGMGIDGLDGEAPNKNKRKLREVVIDNDNTELTSEHIKKMLQDTSKITGKAFDPRTVSDDEDENEEAGAVRDLSWEEQFQRPCIGSDGMIAPELLNVWARTLTTDNTVGYRFKRSVRRQMAMARVEEEEEMKQKAAAVDDIEGGRFADDEGMVLGEDVEEIRDVSPADSPSGCSFARVDFSNQENVLASRTENNGGVRKLYVDALRFKGNRDGLDEKLKEWKLKGMSPGKRKKPKRGPKRSAFVWVGNSQSGDFLMFNGERGPGLFLGWHENGDQGSLSLYTSVV</sequence>
<feature type="region of interest" description="Disordered" evidence="4">
    <location>
        <begin position="986"/>
        <end position="1005"/>
    </location>
</feature>
<keyword evidence="1" id="KW-0479">Metal-binding</keyword>
<evidence type="ECO:0000313" key="9">
    <source>
        <dbReference type="Proteomes" id="UP001165065"/>
    </source>
</evidence>
<dbReference type="PANTHER" id="PTHR12585">
    <property type="entry name" value="SCC1 / RAD21 FAMILY MEMBER"/>
    <property type="match status" value="1"/>
</dbReference>
<dbReference type="PROSITE" id="PS51294">
    <property type="entry name" value="HTH_MYB"/>
    <property type="match status" value="1"/>
</dbReference>
<dbReference type="CDD" id="cd15517">
    <property type="entry name" value="PHD_TCF19_like"/>
    <property type="match status" value="1"/>
</dbReference>
<evidence type="ECO:0000256" key="4">
    <source>
        <dbReference type="SAM" id="MobiDB-lite"/>
    </source>
</evidence>
<dbReference type="Pfam" id="PF00249">
    <property type="entry name" value="Myb_DNA-binding"/>
    <property type="match status" value="1"/>
</dbReference>
<dbReference type="CDD" id="cd00167">
    <property type="entry name" value="SANT"/>
    <property type="match status" value="1"/>
</dbReference>
<evidence type="ECO:0000256" key="2">
    <source>
        <dbReference type="ARBA" id="ARBA00022771"/>
    </source>
</evidence>
<dbReference type="GO" id="GO:0007062">
    <property type="term" value="P:sister chromatid cohesion"/>
    <property type="evidence" value="ECO:0007669"/>
    <property type="project" value="InterPro"/>
</dbReference>
<dbReference type="Pfam" id="PF07496">
    <property type="entry name" value="zf-CW"/>
    <property type="match status" value="1"/>
</dbReference>
<dbReference type="InterPro" id="IPR039781">
    <property type="entry name" value="Rad21/Rec8-like"/>
</dbReference>
<dbReference type="AlphaFoldDB" id="A0A9W7GRP8"/>
<keyword evidence="2" id="KW-0863">Zinc-finger</keyword>
<organism evidence="8 9">
    <name type="scientific">Triparma columacea</name>
    <dbReference type="NCBI Taxonomy" id="722753"/>
    <lineage>
        <taxon>Eukaryota</taxon>
        <taxon>Sar</taxon>
        <taxon>Stramenopiles</taxon>
        <taxon>Ochrophyta</taxon>
        <taxon>Bolidophyceae</taxon>
        <taxon>Parmales</taxon>
        <taxon>Triparmaceae</taxon>
        <taxon>Triparma</taxon>
    </lineage>
</organism>
<dbReference type="Pfam" id="PF04824">
    <property type="entry name" value="Rad21_Rec8"/>
    <property type="match status" value="1"/>
</dbReference>
<evidence type="ECO:0000256" key="1">
    <source>
        <dbReference type="ARBA" id="ARBA00022723"/>
    </source>
</evidence>
<gene>
    <name evidence="8" type="ORF">TrCOL_g11370</name>
</gene>
<keyword evidence="3" id="KW-0862">Zinc</keyword>
<dbReference type="Gene3D" id="3.30.40.100">
    <property type="match status" value="1"/>
</dbReference>
<proteinExistence type="predicted"/>
<comment type="caution">
    <text evidence="8">The sequence shown here is derived from an EMBL/GenBank/DDBJ whole genome shotgun (WGS) entry which is preliminary data.</text>
</comment>
<dbReference type="EMBL" id="BRYA01000437">
    <property type="protein sequence ID" value="GMI48797.1"/>
    <property type="molecule type" value="Genomic_DNA"/>
</dbReference>
<dbReference type="InterPro" id="IPR023093">
    <property type="entry name" value="ScpA-like_C"/>
</dbReference>
<dbReference type="PROSITE" id="PS51050">
    <property type="entry name" value="ZF_CW"/>
    <property type="match status" value="1"/>
</dbReference>
<name>A0A9W7GRP8_9STRA</name>
<evidence type="ECO:0000259" key="6">
    <source>
        <dbReference type="PROSITE" id="PS51050"/>
    </source>
</evidence>
<feature type="region of interest" description="Disordered" evidence="4">
    <location>
        <begin position="637"/>
        <end position="663"/>
    </location>
</feature>
<dbReference type="SUPFAM" id="SSF46689">
    <property type="entry name" value="Homeodomain-like"/>
    <property type="match status" value="1"/>
</dbReference>
<dbReference type="SMART" id="SM00717">
    <property type="entry name" value="SANT"/>
    <property type="match status" value="1"/>
</dbReference>
<dbReference type="PANTHER" id="PTHR12585:SF69">
    <property type="entry name" value="FI11703P"/>
    <property type="match status" value="1"/>
</dbReference>
<dbReference type="Gene3D" id="1.10.10.580">
    <property type="entry name" value="Structural maintenance of chromosome 1. Chain E"/>
    <property type="match status" value="1"/>
</dbReference>
<dbReference type="InterPro" id="IPR001005">
    <property type="entry name" value="SANT/Myb"/>
</dbReference>
<dbReference type="InterPro" id="IPR011124">
    <property type="entry name" value="Znf_CW"/>
</dbReference>
<dbReference type="GO" id="GO:0003682">
    <property type="term" value="F:chromatin binding"/>
    <property type="evidence" value="ECO:0007669"/>
    <property type="project" value="TreeGrafter"/>
</dbReference>
<keyword evidence="9" id="KW-1185">Reference proteome</keyword>